<dbReference type="EMBL" id="AQHF01000028">
    <property type="protein sequence ID" value="MBE0347869.1"/>
    <property type="molecule type" value="Genomic_DNA"/>
</dbReference>
<dbReference type="AlphaFoldDB" id="A0A8I0T751"/>
<sequence length="73" mass="8382">MLQALSDCAPLLKQHEFELIDTLYNRIMNLFDTDQYALYEQVANILSVKKNTSITAYLKEAIEATVVSFTHKN</sequence>
<gene>
    <name evidence="1" type="ORF">PPEP_a4239</name>
</gene>
<organism evidence="1 2">
    <name type="scientific">Pseudoalteromonas peptidolytica F12-50-A1</name>
    <dbReference type="NCBI Taxonomy" id="1315280"/>
    <lineage>
        <taxon>Bacteria</taxon>
        <taxon>Pseudomonadati</taxon>
        <taxon>Pseudomonadota</taxon>
        <taxon>Gammaproteobacteria</taxon>
        <taxon>Alteromonadales</taxon>
        <taxon>Pseudoalteromonadaceae</taxon>
        <taxon>Pseudoalteromonas</taxon>
    </lineage>
</organism>
<evidence type="ECO:0000313" key="1">
    <source>
        <dbReference type="EMBL" id="MBE0347869.1"/>
    </source>
</evidence>
<evidence type="ECO:0000313" key="2">
    <source>
        <dbReference type="Proteomes" id="UP000660708"/>
    </source>
</evidence>
<reference evidence="1 2" key="1">
    <citation type="submission" date="2015-06" db="EMBL/GenBank/DDBJ databases">
        <title>Genome sequence of Pseudoalteromonas peptidolytica.</title>
        <authorList>
            <person name="Xie B.-B."/>
            <person name="Rong J.-C."/>
            <person name="Qin Q.-L."/>
            <person name="Zhang Y.-Z."/>
        </authorList>
    </citation>
    <scope>NUCLEOTIDE SEQUENCE [LARGE SCALE GENOMIC DNA]</scope>
    <source>
        <strain evidence="1 2">F12-50-A1</strain>
    </source>
</reference>
<comment type="caution">
    <text evidence="1">The sequence shown here is derived from an EMBL/GenBank/DDBJ whole genome shotgun (WGS) entry which is preliminary data.</text>
</comment>
<protein>
    <submittedName>
        <fullName evidence="1">Uncharacterized protein</fullName>
    </submittedName>
</protein>
<dbReference type="Proteomes" id="UP000660708">
    <property type="component" value="Unassembled WGS sequence"/>
</dbReference>
<name>A0A8I0T751_9GAMM</name>
<accession>A0A8I0T751</accession>
<keyword evidence="2" id="KW-1185">Reference proteome</keyword>
<proteinExistence type="predicted"/>